<proteinExistence type="predicted"/>
<dbReference type="Proteomes" id="UP000702209">
    <property type="component" value="Unassembled WGS sequence"/>
</dbReference>
<evidence type="ECO:0000313" key="2">
    <source>
        <dbReference type="Proteomes" id="UP000702209"/>
    </source>
</evidence>
<gene>
    <name evidence="1" type="ORF">IU459_05010</name>
</gene>
<comment type="caution">
    <text evidence="1">The sequence shown here is derived from an EMBL/GenBank/DDBJ whole genome shotgun (WGS) entry which is preliminary data.</text>
</comment>
<dbReference type="RefSeq" id="WP_195128276.1">
    <property type="nucleotide sequence ID" value="NZ_JADLQX010000003.1"/>
</dbReference>
<keyword evidence="2" id="KW-1185">Reference proteome</keyword>
<organism evidence="1 2">
    <name type="scientific">Nocardia amamiensis</name>
    <dbReference type="NCBI Taxonomy" id="404578"/>
    <lineage>
        <taxon>Bacteria</taxon>
        <taxon>Bacillati</taxon>
        <taxon>Actinomycetota</taxon>
        <taxon>Actinomycetes</taxon>
        <taxon>Mycobacteriales</taxon>
        <taxon>Nocardiaceae</taxon>
        <taxon>Nocardia</taxon>
    </lineage>
</organism>
<protein>
    <submittedName>
        <fullName evidence="1">Uncharacterized protein</fullName>
    </submittedName>
</protein>
<name>A0ABS0CJX8_9NOCA</name>
<accession>A0ABS0CJX8</accession>
<evidence type="ECO:0000313" key="1">
    <source>
        <dbReference type="EMBL" id="MBF6296901.1"/>
    </source>
</evidence>
<reference evidence="1 2" key="1">
    <citation type="submission" date="2020-10" db="EMBL/GenBank/DDBJ databases">
        <title>Identification of Nocardia species via Next-generation sequencing and recognition of intraspecies genetic diversity.</title>
        <authorList>
            <person name="Li P."/>
            <person name="Li P."/>
            <person name="Lu B."/>
        </authorList>
    </citation>
    <scope>NUCLEOTIDE SEQUENCE [LARGE SCALE GENOMIC DNA]</scope>
    <source>
        <strain evidence="1 2">BJ06-0157</strain>
    </source>
</reference>
<dbReference type="EMBL" id="JADLQX010000003">
    <property type="protein sequence ID" value="MBF6296901.1"/>
    <property type="molecule type" value="Genomic_DNA"/>
</dbReference>
<sequence length="97" mass="11310">MRTTETREGKSATWRLVDRTVRVVRIRITTDASPAYLYPRKPLPSVQPGTVLFDDNKLPDLAQAREWFPEHDDLWNALRDDYWSAVLNMTNLPSTHK</sequence>